<sequence length="239" mass="24408">MAGLVSLAGKVALVTGAARGQGAAQARLFAELGAQVIVTDTRETEGADVASALGEQGSFDRLNVADAADWERVVARALDTHGRLDVLVNNAGIYHKAPLAETSQELLRELLDVNLLGPILGMRTVAPWMPDGSAIVNVASISGLRGHAGAIGYASAKWGLRGASRSAARELAPRVRVNCVCPGAVDTPMIDAATLDLSHLPLPRAGTVGEVAAVVAFLACDASAYCTGAEFVVDGGATA</sequence>
<dbReference type="InterPro" id="IPR036291">
    <property type="entry name" value="NAD(P)-bd_dom_sf"/>
</dbReference>
<comment type="similarity">
    <text evidence="1">Belongs to the short-chain dehydrogenases/reductases (SDR) family.</text>
</comment>
<dbReference type="HOGENOM" id="CLU_010194_1_0_11"/>
<gene>
    <name evidence="3" type="ORF">SacmaDRAFT_2053</name>
</gene>
<protein>
    <submittedName>
        <fullName evidence="3">Short-chain alcohol dehydrogenase like protein</fullName>
    </submittedName>
</protein>
<dbReference type="EMBL" id="CM001439">
    <property type="protein sequence ID" value="EHR50309.1"/>
    <property type="molecule type" value="Genomic_DNA"/>
</dbReference>
<dbReference type="STRING" id="882083.SacmaDRAFT_2053"/>
<keyword evidence="4" id="KW-1185">Reference proteome</keyword>
<dbReference type="Gene3D" id="3.40.50.720">
    <property type="entry name" value="NAD(P)-binding Rossmann-like Domain"/>
    <property type="match status" value="1"/>
</dbReference>
<dbReference type="PANTHER" id="PTHR42760:SF133">
    <property type="entry name" value="3-OXOACYL-[ACYL-CARRIER-PROTEIN] REDUCTASE"/>
    <property type="match status" value="1"/>
</dbReference>
<dbReference type="AlphaFoldDB" id="H5X9E4"/>
<organism evidence="3 4">
    <name type="scientific">Saccharomonospora marina XMU15</name>
    <dbReference type="NCBI Taxonomy" id="882083"/>
    <lineage>
        <taxon>Bacteria</taxon>
        <taxon>Bacillati</taxon>
        <taxon>Actinomycetota</taxon>
        <taxon>Actinomycetes</taxon>
        <taxon>Pseudonocardiales</taxon>
        <taxon>Pseudonocardiaceae</taxon>
        <taxon>Saccharomonospora</taxon>
    </lineage>
</organism>
<proteinExistence type="inferred from homology"/>
<dbReference type="PRINTS" id="PR00080">
    <property type="entry name" value="SDRFAMILY"/>
</dbReference>
<dbReference type="FunFam" id="3.40.50.720:FF:000084">
    <property type="entry name" value="Short-chain dehydrogenase reductase"/>
    <property type="match status" value="1"/>
</dbReference>
<dbReference type="InterPro" id="IPR002347">
    <property type="entry name" value="SDR_fam"/>
</dbReference>
<dbReference type="SUPFAM" id="SSF51735">
    <property type="entry name" value="NAD(P)-binding Rossmann-fold domains"/>
    <property type="match status" value="1"/>
</dbReference>
<reference evidence="3 4" key="1">
    <citation type="journal article" date="2012" name="Stand. Genomic Sci.">
        <title>Genome sequence of the ocean sediment bacterium Saccharomonospora marina type strain (XMU15(T)).</title>
        <authorList>
            <person name="Klenk H.P."/>
            <person name="Lu M."/>
            <person name="Lucas S."/>
            <person name="Lapidus A."/>
            <person name="Copeland A."/>
            <person name="Pitluck S."/>
            <person name="Goodwin L.A."/>
            <person name="Han C."/>
            <person name="Tapia R."/>
            <person name="Brambilla E.M."/>
            <person name="Potter G."/>
            <person name="Land M."/>
            <person name="Ivanova N."/>
            <person name="Rohde M."/>
            <person name="Goker M."/>
            <person name="Detter J.C."/>
            <person name="Li W.J."/>
            <person name="Kyrpides N.C."/>
            <person name="Woyke T."/>
        </authorList>
    </citation>
    <scope>NUCLEOTIDE SEQUENCE [LARGE SCALE GENOMIC DNA]</scope>
    <source>
        <strain evidence="3 4">XMU15</strain>
    </source>
</reference>
<evidence type="ECO:0000256" key="2">
    <source>
        <dbReference type="ARBA" id="ARBA00023002"/>
    </source>
</evidence>
<accession>H5X9E4</accession>
<dbReference type="Proteomes" id="UP000004926">
    <property type="component" value="Chromosome"/>
</dbReference>
<evidence type="ECO:0000313" key="3">
    <source>
        <dbReference type="EMBL" id="EHR50309.1"/>
    </source>
</evidence>
<dbReference type="GO" id="GO:0016616">
    <property type="term" value="F:oxidoreductase activity, acting on the CH-OH group of donors, NAD or NADP as acceptor"/>
    <property type="evidence" value="ECO:0007669"/>
    <property type="project" value="TreeGrafter"/>
</dbReference>
<evidence type="ECO:0000256" key="1">
    <source>
        <dbReference type="ARBA" id="ARBA00006484"/>
    </source>
</evidence>
<name>H5X9E4_9PSEU</name>
<dbReference type="Pfam" id="PF13561">
    <property type="entry name" value="adh_short_C2"/>
    <property type="match status" value="1"/>
</dbReference>
<evidence type="ECO:0000313" key="4">
    <source>
        <dbReference type="Proteomes" id="UP000004926"/>
    </source>
</evidence>
<dbReference type="PRINTS" id="PR00081">
    <property type="entry name" value="GDHRDH"/>
</dbReference>
<dbReference type="OrthoDB" id="517007at2"/>
<dbReference type="PANTHER" id="PTHR42760">
    <property type="entry name" value="SHORT-CHAIN DEHYDROGENASES/REDUCTASES FAMILY MEMBER"/>
    <property type="match status" value="1"/>
</dbReference>
<keyword evidence="2" id="KW-0560">Oxidoreductase</keyword>
<dbReference type="eggNOG" id="COG1028">
    <property type="taxonomic scope" value="Bacteria"/>
</dbReference>
<dbReference type="RefSeq" id="WP_009153694.1">
    <property type="nucleotide sequence ID" value="NZ_CM001439.1"/>
</dbReference>